<dbReference type="EMBL" id="FQXB01000006">
    <property type="protein sequence ID" value="SHH38007.1"/>
    <property type="molecule type" value="Genomic_DNA"/>
</dbReference>
<dbReference type="Proteomes" id="UP000184074">
    <property type="component" value="Unassembled WGS sequence"/>
</dbReference>
<keyword evidence="2" id="KW-1185">Reference proteome</keyword>
<organism evidence="1 2">
    <name type="scientific">Cognatiyoonia sediminum</name>
    <dbReference type="NCBI Taxonomy" id="1508389"/>
    <lineage>
        <taxon>Bacteria</taxon>
        <taxon>Pseudomonadati</taxon>
        <taxon>Pseudomonadota</taxon>
        <taxon>Alphaproteobacteria</taxon>
        <taxon>Rhodobacterales</taxon>
        <taxon>Paracoccaceae</taxon>
        <taxon>Cognatiyoonia</taxon>
    </lineage>
</organism>
<reference evidence="1 2" key="1">
    <citation type="submission" date="2016-11" db="EMBL/GenBank/DDBJ databases">
        <authorList>
            <person name="Jaros S."/>
            <person name="Januszkiewicz K."/>
            <person name="Wedrychowicz H."/>
        </authorList>
    </citation>
    <scope>NUCLEOTIDE SEQUENCE [LARGE SCALE GENOMIC DNA]</scope>
    <source>
        <strain evidence="1 2">DSM 28715</strain>
    </source>
</reference>
<name>A0A1M5SHD7_9RHOB</name>
<evidence type="ECO:0000313" key="2">
    <source>
        <dbReference type="Proteomes" id="UP000184074"/>
    </source>
</evidence>
<dbReference type="RefSeq" id="WP_131802821.1">
    <property type="nucleotide sequence ID" value="NZ_FQXB01000006.1"/>
</dbReference>
<sequence>MSPKIVVAGAHDWIETNGRQSREFIEKLLGPGRRRNDQRSRIILALAKWEKTTFYATDINEKLKELFPVSLKNRRVQVTRALNKLASGDARLLKFDEETGRYRIATPKLRSVLRHVVYQDPADESALIREDNIPEANRLDSMGH</sequence>
<gene>
    <name evidence="1" type="ORF">SAMN05444003_2975</name>
</gene>
<accession>A0A1M5SHD7</accession>
<evidence type="ECO:0000313" key="1">
    <source>
        <dbReference type="EMBL" id="SHH38007.1"/>
    </source>
</evidence>
<proteinExistence type="predicted"/>
<protein>
    <submittedName>
        <fullName evidence="1">Uncharacterized protein</fullName>
    </submittedName>
</protein>
<dbReference type="STRING" id="1508389.SAMN05444003_2975"/>
<dbReference type="AlphaFoldDB" id="A0A1M5SHD7"/>